<evidence type="ECO:0000313" key="1">
    <source>
        <dbReference type="EMBL" id="CAG6539430.1"/>
    </source>
</evidence>
<reference evidence="1" key="1">
    <citation type="submission" date="2021-05" db="EMBL/GenBank/DDBJ databases">
        <authorList>
            <person name="Alioto T."/>
            <person name="Alioto T."/>
            <person name="Gomez Garrido J."/>
        </authorList>
    </citation>
    <scope>NUCLEOTIDE SEQUENCE</scope>
</reference>
<accession>A0A8D8HQ10</accession>
<name>A0A8D8HQ10_CULPI</name>
<protein>
    <submittedName>
        <fullName evidence="1">(northern house mosquito) hypothetical protein</fullName>
    </submittedName>
</protein>
<dbReference type="AlphaFoldDB" id="A0A8D8HQ10"/>
<dbReference type="EMBL" id="HBUE01327239">
    <property type="protein sequence ID" value="CAG6591462.1"/>
    <property type="molecule type" value="Transcribed_RNA"/>
</dbReference>
<dbReference type="EMBL" id="HBUE01220624">
    <property type="protein sequence ID" value="CAG6539430.1"/>
    <property type="molecule type" value="Transcribed_RNA"/>
</dbReference>
<organism evidence="1">
    <name type="scientific">Culex pipiens</name>
    <name type="common">House mosquito</name>
    <dbReference type="NCBI Taxonomy" id="7175"/>
    <lineage>
        <taxon>Eukaryota</taxon>
        <taxon>Metazoa</taxon>
        <taxon>Ecdysozoa</taxon>
        <taxon>Arthropoda</taxon>
        <taxon>Hexapoda</taxon>
        <taxon>Insecta</taxon>
        <taxon>Pterygota</taxon>
        <taxon>Neoptera</taxon>
        <taxon>Endopterygota</taxon>
        <taxon>Diptera</taxon>
        <taxon>Nematocera</taxon>
        <taxon>Culicoidea</taxon>
        <taxon>Culicidae</taxon>
        <taxon>Culicinae</taxon>
        <taxon>Culicini</taxon>
        <taxon>Culex</taxon>
        <taxon>Culex</taxon>
    </lineage>
</organism>
<sequence length="106" mass="12193">MGVAFEALTIRNTHVHMVYIGDLELHPVRALHLEAVQDVEQIGVTVRIRLEHAAVDRKLKLTLRQSYCQLKLLVQHKWKSTRAFLIAAETEKSANHVIEVNFPKFL</sequence>
<proteinExistence type="predicted"/>